<name>A0AA36E090_LACSI</name>
<dbReference type="AlphaFoldDB" id="A0AA36E090"/>
<feature type="region of interest" description="Disordered" evidence="4">
    <location>
        <begin position="157"/>
        <end position="176"/>
    </location>
</feature>
<reference evidence="5" key="1">
    <citation type="submission" date="2023-04" db="EMBL/GenBank/DDBJ databases">
        <authorList>
            <person name="Vijverberg K."/>
            <person name="Xiong W."/>
            <person name="Schranz E."/>
        </authorList>
    </citation>
    <scope>NUCLEOTIDE SEQUENCE</scope>
</reference>
<evidence type="ECO:0000256" key="2">
    <source>
        <dbReference type="ARBA" id="ARBA00022980"/>
    </source>
</evidence>
<dbReference type="Pfam" id="PF00572">
    <property type="entry name" value="Ribosomal_L13"/>
    <property type="match status" value="1"/>
</dbReference>
<keyword evidence="6" id="KW-1185">Reference proteome</keyword>
<evidence type="ECO:0000256" key="1">
    <source>
        <dbReference type="ARBA" id="ARBA00006227"/>
    </source>
</evidence>
<dbReference type="GO" id="GO:0003735">
    <property type="term" value="F:structural constituent of ribosome"/>
    <property type="evidence" value="ECO:0007669"/>
    <property type="project" value="InterPro"/>
</dbReference>
<dbReference type="GO" id="GO:0017148">
    <property type="term" value="P:negative regulation of translation"/>
    <property type="evidence" value="ECO:0007669"/>
    <property type="project" value="TreeGrafter"/>
</dbReference>
<evidence type="ECO:0000256" key="4">
    <source>
        <dbReference type="SAM" id="MobiDB-lite"/>
    </source>
</evidence>
<dbReference type="GO" id="GO:0003729">
    <property type="term" value="F:mRNA binding"/>
    <property type="evidence" value="ECO:0007669"/>
    <property type="project" value="TreeGrafter"/>
</dbReference>
<dbReference type="EMBL" id="OX465079">
    <property type="protein sequence ID" value="CAI9278111.1"/>
    <property type="molecule type" value="Genomic_DNA"/>
</dbReference>
<dbReference type="Proteomes" id="UP001177003">
    <property type="component" value="Chromosome 3"/>
</dbReference>
<keyword evidence="3" id="KW-0687">Ribonucleoprotein</keyword>
<accession>A0AA36E090</accession>
<dbReference type="GO" id="GO:0022625">
    <property type="term" value="C:cytosolic large ribosomal subunit"/>
    <property type="evidence" value="ECO:0007669"/>
    <property type="project" value="TreeGrafter"/>
</dbReference>
<gene>
    <name evidence="5" type="ORF">LSALG_LOCUS18004</name>
</gene>
<keyword evidence="2" id="KW-0689">Ribosomal protein</keyword>
<proteinExistence type="inferred from homology"/>
<dbReference type="PANTHER" id="PTHR11545">
    <property type="entry name" value="RIBOSOMAL PROTEIN L13"/>
    <property type="match status" value="1"/>
</dbReference>
<dbReference type="InterPro" id="IPR036899">
    <property type="entry name" value="Ribosomal_uL13_sf"/>
</dbReference>
<dbReference type="Gene3D" id="3.90.1180.10">
    <property type="entry name" value="Ribosomal protein L13"/>
    <property type="match status" value="1"/>
</dbReference>
<evidence type="ECO:0000313" key="6">
    <source>
        <dbReference type="Proteomes" id="UP001177003"/>
    </source>
</evidence>
<organism evidence="5 6">
    <name type="scientific">Lactuca saligna</name>
    <name type="common">Willowleaf lettuce</name>
    <dbReference type="NCBI Taxonomy" id="75948"/>
    <lineage>
        <taxon>Eukaryota</taxon>
        <taxon>Viridiplantae</taxon>
        <taxon>Streptophyta</taxon>
        <taxon>Embryophyta</taxon>
        <taxon>Tracheophyta</taxon>
        <taxon>Spermatophyta</taxon>
        <taxon>Magnoliopsida</taxon>
        <taxon>eudicotyledons</taxon>
        <taxon>Gunneridae</taxon>
        <taxon>Pentapetalae</taxon>
        <taxon>asterids</taxon>
        <taxon>campanulids</taxon>
        <taxon>Asterales</taxon>
        <taxon>Asteraceae</taxon>
        <taxon>Cichorioideae</taxon>
        <taxon>Cichorieae</taxon>
        <taxon>Lactucinae</taxon>
        <taxon>Lactuca</taxon>
    </lineage>
</organism>
<sequence>MVVLVASSLATTISNKCNDRNFSLPSGFAGICSNYRKVTGPSRFETSSGKKYDSDVTVSVVFDSDRVAAKFQSGGPYGFSNDIGGSLAGDVDQVTVVRTEEICLSGGLTRQKMKYLHFLHKHMNTKSYHGPIHFRDPSKILWCTIRGQVATVQALRHSATTTRERERGKEEGFDFE</sequence>
<protein>
    <submittedName>
        <fullName evidence="5">Uncharacterized protein</fullName>
    </submittedName>
</protein>
<dbReference type="InterPro" id="IPR005822">
    <property type="entry name" value="Ribosomal_uL13"/>
</dbReference>
<evidence type="ECO:0000313" key="5">
    <source>
        <dbReference type="EMBL" id="CAI9278111.1"/>
    </source>
</evidence>
<evidence type="ECO:0000256" key="3">
    <source>
        <dbReference type="ARBA" id="ARBA00023274"/>
    </source>
</evidence>
<feature type="compositionally biased region" description="Basic and acidic residues" evidence="4">
    <location>
        <begin position="162"/>
        <end position="176"/>
    </location>
</feature>
<dbReference type="PANTHER" id="PTHR11545:SF39">
    <property type="entry name" value="LARGE RIBOSOMAL SUBUNIT PROTEIN UL13X-RELATED"/>
    <property type="match status" value="1"/>
</dbReference>
<comment type="similarity">
    <text evidence="1">Belongs to the universal ribosomal protein uL13 family.</text>
</comment>
<dbReference type="GO" id="GO:0006412">
    <property type="term" value="P:translation"/>
    <property type="evidence" value="ECO:0007669"/>
    <property type="project" value="InterPro"/>
</dbReference>
<dbReference type="SUPFAM" id="SSF52161">
    <property type="entry name" value="Ribosomal protein L13"/>
    <property type="match status" value="1"/>
</dbReference>